<keyword evidence="2" id="KW-1185">Reference proteome</keyword>
<dbReference type="Proteomes" id="UP000727056">
    <property type="component" value="Unassembled WGS sequence"/>
</dbReference>
<gene>
    <name evidence="1" type="ORF">HCN52_00940</name>
</gene>
<comment type="caution">
    <text evidence="1">The sequence shown here is derived from an EMBL/GenBank/DDBJ whole genome shotgun (WGS) entry which is preliminary data.</text>
</comment>
<sequence length="303" mass="32780">MTRREPTPEQPDEGVPRGRWAPAVVFLGLVLSASACMGSPSIEALVADLSEFELRASVYSPVSPPEEKGEVTPLDDMTSLYFAAAIADSTGGAVDVVGAAGVERVRGYADSARREDHCDEMLFAAAILHMAGEPVTELDRRAASCATERFRNDGVHRLNTEEVDLSVQIVERLGYSEEIPALTAEVFEVGDRLDRYRAWQMLALLPYIENKLEVQDFYRSETTEAGEFLNDPDGRALFSEVVAAYRVPGSVSEVNGVSDGLSDWLGSARGCGDSGAHYRASLEADSCALRDSWAGLVSGLIPR</sequence>
<dbReference type="EMBL" id="JAAVJC010000003">
    <property type="protein sequence ID" value="NJQ13549.1"/>
    <property type="molecule type" value="Genomic_DNA"/>
</dbReference>
<reference evidence="1 2" key="1">
    <citation type="submission" date="2020-03" db="EMBL/GenBank/DDBJ databases">
        <title>Draft genome of Streptomyces sp. ventii, isolated from the Axial Seamount in the Pacific Ocean, and resequencing of the two type strains Streptomyces lonarensis strain NCL 716 and Streptomyces bohaiensis strain 11A07.</title>
        <authorList>
            <person name="Loughran R.M."/>
            <person name="Pfannmuller K.M."/>
            <person name="Wasson B.J."/>
            <person name="Deadmond M.C."/>
            <person name="Paddock B.E."/>
            <person name="Koyack M.J."/>
            <person name="Gallegos D.A."/>
            <person name="Mitchell E.A."/>
            <person name="Ushijima B."/>
            <person name="Saw J.H."/>
            <person name="Mcphail K.L."/>
            <person name="Videau P."/>
        </authorList>
    </citation>
    <scope>NUCLEOTIDE SEQUENCE [LARGE SCALE GENOMIC DNA]</scope>
    <source>
        <strain evidence="1 2">11A07</strain>
    </source>
</reference>
<dbReference type="RefSeq" id="WP_168086396.1">
    <property type="nucleotide sequence ID" value="NZ_BHZH01000030.1"/>
</dbReference>
<organism evidence="1 2">
    <name type="scientific">Streptomyces bohaiensis</name>
    <dbReference type="NCBI Taxonomy" id="1431344"/>
    <lineage>
        <taxon>Bacteria</taxon>
        <taxon>Bacillati</taxon>
        <taxon>Actinomycetota</taxon>
        <taxon>Actinomycetes</taxon>
        <taxon>Kitasatosporales</taxon>
        <taxon>Streptomycetaceae</taxon>
        <taxon>Streptomyces</taxon>
    </lineage>
</organism>
<evidence type="ECO:0008006" key="3">
    <source>
        <dbReference type="Google" id="ProtNLM"/>
    </source>
</evidence>
<evidence type="ECO:0000313" key="1">
    <source>
        <dbReference type="EMBL" id="NJQ13549.1"/>
    </source>
</evidence>
<accession>A0ABX1CB62</accession>
<protein>
    <recommendedName>
        <fullName evidence="3">Lipoprotein</fullName>
    </recommendedName>
</protein>
<name>A0ABX1CB62_9ACTN</name>
<proteinExistence type="predicted"/>
<evidence type="ECO:0000313" key="2">
    <source>
        <dbReference type="Proteomes" id="UP000727056"/>
    </source>
</evidence>